<dbReference type="Gene3D" id="1.10.340.70">
    <property type="match status" value="1"/>
</dbReference>
<protein>
    <submittedName>
        <fullName evidence="2">Integrase catalytic domain-containing protein</fullName>
    </submittedName>
</protein>
<dbReference type="OrthoDB" id="3863715at2759"/>
<dbReference type="EMBL" id="VUJU01002049">
    <property type="protein sequence ID" value="KAF0762767.1"/>
    <property type="molecule type" value="Genomic_DNA"/>
</dbReference>
<organism evidence="2 3">
    <name type="scientific">Aphis craccivora</name>
    <name type="common">Cowpea aphid</name>
    <dbReference type="NCBI Taxonomy" id="307492"/>
    <lineage>
        <taxon>Eukaryota</taxon>
        <taxon>Metazoa</taxon>
        <taxon>Ecdysozoa</taxon>
        <taxon>Arthropoda</taxon>
        <taxon>Hexapoda</taxon>
        <taxon>Insecta</taxon>
        <taxon>Pterygota</taxon>
        <taxon>Neoptera</taxon>
        <taxon>Paraneoptera</taxon>
        <taxon>Hemiptera</taxon>
        <taxon>Sternorrhyncha</taxon>
        <taxon>Aphidomorpha</taxon>
        <taxon>Aphidoidea</taxon>
        <taxon>Aphididae</taxon>
        <taxon>Aphidini</taxon>
        <taxon>Aphis</taxon>
        <taxon>Aphis</taxon>
    </lineage>
</organism>
<dbReference type="InterPro" id="IPR041588">
    <property type="entry name" value="Integrase_H2C2"/>
</dbReference>
<gene>
    <name evidence="2" type="ORF">FWK35_00016157</name>
</gene>
<accession>A0A6G0YXV4</accession>
<keyword evidence="3" id="KW-1185">Reference proteome</keyword>
<dbReference type="Proteomes" id="UP000478052">
    <property type="component" value="Unassembled WGS sequence"/>
</dbReference>
<comment type="caution">
    <text evidence="2">The sequence shown here is derived from an EMBL/GenBank/DDBJ whole genome shotgun (WGS) entry which is preliminary data.</text>
</comment>
<reference evidence="2 3" key="1">
    <citation type="submission" date="2019-08" db="EMBL/GenBank/DDBJ databases">
        <title>Whole genome of Aphis craccivora.</title>
        <authorList>
            <person name="Voronova N.V."/>
            <person name="Shulinski R.S."/>
            <person name="Bandarenka Y.V."/>
            <person name="Zhorov D.G."/>
            <person name="Warner D."/>
        </authorList>
    </citation>
    <scope>NUCLEOTIDE SEQUENCE [LARGE SCALE GENOMIC DNA]</scope>
    <source>
        <strain evidence="2">180601</strain>
        <tissue evidence="2">Whole Body</tissue>
    </source>
</reference>
<proteinExistence type="predicted"/>
<sequence>MFILANSANRNDLQQNNRDDFSVEGGLLYELKGSKKLLVVPKAMCREIIQDIHKIGHLGVKRTEELLSQEYF</sequence>
<evidence type="ECO:0000259" key="1">
    <source>
        <dbReference type="Pfam" id="PF17921"/>
    </source>
</evidence>
<evidence type="ECO:0000313" key="3">
    <source>
        <dbReference type="Proteomes" id="UP000478052"/>
    </source>
</evidence>
<evidence type="ECO:0000313" key="2">
    <source>
        <dbReference type="EMBL" id="KAF0762767.1"/>
    </source>
</evidence>
<dbReference type="AlphaFoldDB" id="A0A6G0YXV4"/>
<dbReference type="Pfam" id="PF17921">
    <property type="entry name" value="Integrase_H2C2"/>
    <property type="match status" value="1"/>
</dbReference>
<feature type="domain" description="Integrase zinc-binding" evidence="1">
    <location>
        <begin position="40"/>
        <end position="72"/>
    </location>
</feature>
<name>A0A6G0YXV4_APHCR</name>